<dbReference type="Pfam" id="PF03692">
    <property type="entry name" value="CxxCxxCC"/>
    <property type="match status" value="1"/>
</dbReference>
<keyword evidence="2" id="KW-1185">Reference proteome</keyword>
<reference evidence="1 2" key="1">
    <citation type="submission" date="2010-08" db="EMBL/GenBank/DDBJ databases">
        <title>Complete sequence of Gallionella capsiferriformans ES-2.</title>
        <authorList>
            <consortium name="US DOE Joint Genome Institute"/>
            <person name="Lucas S."/>
            <person name="Copeland A."/>
            <person name="Lapidus A."/>
            <person name="Cheng J.-F."/>
            <person name="Bruce D."/>
            <person name="Goodwin L."/>
            <person name="Pitluck S."/>
            <person name="Chertkov O."/>
            <person name="Davenport K.W."/>
            <person name="Detter J.C."/>
            <person name="Han C."/>
            <person name="Tapia R."/>
            <person name="Land M."/>
            <person name="Hauser L."/>
            <person name="Chang Y.-J."/>
            <person name="Jeffries C."/>
            <person name="Kyrpides N."/>
            <person name="Ivanova N."/>
            <person name="Mikhailova N."/>
            <person name="Shelobolina E.S."/>
            <person name="Picardal F."/>
            <person name="Roden E."/>
            <person name="Emerson D."/>
            <person name="Woyke T."/>
        </authorList>
    </citation>
    <scope>NUCLEOTIDE SEQUENCE [LARGE SCALE GENOMIC DNA]</scope>
    <source>
        <strain evidence="1 2">ES-2</strain>
    </source>
</reference>
<name>D9SJW0_GALCS</name>
<evidence type="ECO:0000313" key="2">
    <source>
        <dbReference type="Proteomes" id="UP000001235"/>
    </source>
</evidence>
<accession>D9SJW0</accession>
<evidence type="ECO:0000313" key="1">
    <source>
        <dbReference type="EMBL" id="ADL54459.1"/>
    </source>
</evidence>
<dbReference type="InterPro" id="IPR005358">
    <property type="entry name" value="Puta_zinc/iron-chelating_dom"/>
</dbReference>
<proteinExistence type="predicted"/>
<dbReference type="AlphaFoldDB" id="D9SJW0"/>
<sequence>MTGLAQLHSDIDVRVHTILEGHADWLCGKGCDGCCRRLAEIPQLTCAEWALLREGLAALSAERLQEIRGNMLAIRCQQDRPLTCPLLDRSNGTCPVYHQRPVACRTYGFYVQRDKGLYCHDIELQVDEGRLPSVVWGNHDAIDQRLAGLGESRSLSDWFEMDAI</sequence>
<evidence type="ECO:0008006" key="3">
    <source>
        <dbReference type="Google" id="ProtNLM"/>
    </source>
</evidence>
<protein>
    <recommendedName>
        <fullName evidence="3">YkgJ family cysteine cluster protein</fullName>
    </recommendedName>
</protein>
<dbReference type="HOGENOM" id="CLU_1530068_0_0_4"/>
<dbReference type="KEGG" id="gca:Galf_0415"/>
<dbReference type="OrthoDB" id="9806610at2"/>
<dbReference type="Proteomes" id="UP000001235">
    <property type="component" value="Chromosome"/>
</dbReference>
<dbReference type="STRING" id="395494.Galf_0415"/>
<dbReference type="eggNOG" id="COG0727">
    <property type="taxonomic scope" value="Bacteria"/>
</dbReference>
<gene>
    <name evidence="1" type="ordered locus">Galf_0415</name>
</gene>
<dbReference type="EMBL" id="CP002159">
    <property type="protein sequence ID" value="ADL54459.1"/>
    <property type="molecule type" value="Genomic_DNA"/>
</dbReference>
<organism evidence="1 2">
    <name type="scientific">Gallionella capsiferriformans (strain ES-2)</name>
    <name type="common">Gallionella ferruginea capsiferriformans (strain ES-2)</name>
    <dbReference type="NCBI Taxonomy" id="395494"/>
    <lineage>
        <taxon>Bacteria</taxon>
        <taxon>Pseudomonadati</taxon>
        <taxon>Pseudomonadota</taxon>
        <taxon>Betaproteobacteria</taxon>
        <taxon>Nitrosomonadales</taxon>
        <taxon>Gallionellaceae</taxon>
        <taxon>Gallionella</taxon>
    </lineage>
</organism>
<dbReference type="RefSeq" id="WP_013292402.1">
    <property type="nucleotide sequence ID" value="NC_014394.1"/>
</dbReference>